<dbReference type="RefSeq" id="WP_251947802.1">
    <property type="nucleotide sequence ID" value="NZ_JAMRYM010000106.1"/>
</dbReference>
<organism evidence="2 3">
    <name type="scientific">Rathayibacter rubneri</name>
    <dbReference type="NCBI Taxonomy" id="2950106"/>
    <lineage>
        <taxon>Bacteria</taxon>
        <taxon>Bacillati</taxon>
        <taxon>Actinomycetota</taxon>
        <taxon>Actinomycetes</taxon>
        <taxon>Micrococcales</taxon>
        <taxon>Microbacteriaceae</taxon>
        <taxon>Rathayibacter</taxon>
    </lineage>
</organism>
<dbReference type="Proteomes" id="UP001155240">
    <property type="component" value="Unassembled WGS sequence"/>
</dbReference>
<feature type="transmembrane region" description="Helical" evidence="1">
    <location>
        <begin position="43"/>
        <end position="64"/>
    </location>
</feature>
<feature type="transmembrane region" description="Helical" evidence="1">
    <location>
        <begin position="266"/>
        <end position="286"/>
    </location>
</feature>
<evidence type="ECO:0000313" key="2">
    <source>
        <dbReference type="EMBL" id="MCM6764073.1"/>
    </source>
</evidence>
<keyword evidence="1" id="KW-1133">Transmembrane helix</keyword>
<protein>
    <submittedName>
        <fullName evidence="2">CPBP family intramembrane metalloprotease</fullName>
    </submittedName>
</protein>
<dbReference type="AlphaFoldDB" id="A0A9X2E223"/>
<dbReference type="EMBL" id="JAMRYM010000106">
    <property type="protein sequence ID" value="MCM6764073.1"/>
    <property type="molecule type" value="Genomic_DNA"/>
</dbReference>
<keyword evidence="1" id="KW-0812">Transmembrane</keyword>
<keyword evidence="2" id="KW-0378">Hydrolase</keyword>
<keyword evidence="2" id="KW-0645">Protease</keyword>
<feature type="non-terminal residue" evidence="2">
    <location>
        <position position="1"/>
    </location>
</feature>
<comment type="caution">
    <text evidence="2">The sequence shown here is derived from an EMBL/GenBank/DDBJ whole genome shotgun (WGS) entry which is preliminary data.</text>
</comment>
<keyword evidence="3" id="KW-1185">Reference proteome</keyword>
<feature type="transmembrane region" description="Helical" evidence="1">
    <location>
        <begin position="202"/>
        <end position="219"/>
    </location>
</feature>
<gene>
    <name evidence="2" type="ORF">NB037_16785</name>
</gene>
<feature type="transmembrane region" description="Helical" evidence="1">
    <location>
        <begin position="157"/>
        <end position="182"/>
    </location>
</feature>
<feature type="transmembrane region" description="Helical" evidence="1">
    <location>
        <begin position="85"/>
        <end position="112"/>
    </location>
</feature>
<sequence>RRPVPRTRSLLLALLAWLILGAGLGTAIGAATALDQAVGLPRLAVVSIQAVLLSALVVPAIVLLRRRSGRRSVSSLGLSRHVLRPLTLGAVVGVGSGLAVWLPAALAGWIRVESVDPLAVAGFLLLNGAVITLYEALPEELALRGSVWTDLRDGWGLVVATAATTALFPLLVLVIGPVEWAVTTLLGGTAAAPSPTPSGGDPIAYVLQLVLFGLALVAARRLPVEGPLLVAIAFHATQLTVTRTLLGGMPWAPSGWTVEFVEPDAIALVLVHVVVAGAAFTGLRWWSQRRPQ</sequence>
<keyword evidence="1" id="KW-0472">Membrane</keyword>
<evidence type="ECO:0000313" key="3">
    <source>
        <dbReference type="Proteomes" id="UP001155240"/>
    </source>
</evidence>
<keyword evidence="2" id="KW-0482">Metalloprotease</keyword>
<dbReference type="GO" id="GO:0008237">
    <property type="term" value="F:metallopeptidase activity"/>
    <property type="evidence" value="ECO:0007669"/>
    <property type="project" value="UniProtKB-KW"/>
</dbReference>
<feature type="transmembrane region" description="Helical" evidence="1">
    <location>
        <begin position="226"/>
        <end position="246"/>
    </location>
</feature>
<name>A0A9X2E223_9MICO</name>
<reference evidence="2" key="1">
    <citation type="submission" date="2022-06" db="EMBL/GenBank/DDBJ databases">
        <title>Whole genome shotgun sequencing (WGS) of Rathayibacter sp. ZW T2_19, isolated from stored onions (Allium cepa).</title>
        <authorList>
            <person name="Stoll D.A."/>
            <person name="Huch M."/>
        </authorList>
    </citation>
    <scope>NUCLEOTIDE SEQUENCE</scope>
    <source>
        <strain evidence="2">ZW T2_19</strain>
    </source>
</reference>
<evidence type="ECO:0000256" key="1">
    <source>
        <dbReference type="SAM" id="Phobius"/>
    </source>
</evidence>
<accession>A0A9X2E223</accession>
<feature type="transmembrane region" description="Helical" evidence="1">
    <location>
        <begin position="118"/>
        <end position="137"/>
    </location>
</feature>
<proteinExistence type="predicted"/>